<dbReference type="InterPro" id="IPR022644">
    <property type="entry name" value="De-COase2_N"/>
</dbReference>
<keyword evidence="3" id="KW-0663">Pyridoxal phosphate</keyword>
<dbReference type="EMBL" id="JAEVLS010000008">
    <property type="protein sequence ID" value="MBM0108439.1"/>
    <property type="molecule type" value="Genomic_DNA"/>
</dbReference>
<dbReference type="InterPro" id="IPR002433">
    <property type="entry name" value="Orn_de-COase"/>
</dbReference>
<gene>
    <name evidence="6" type="ORF">JM946_27220</name>
</gene>
<dbReference type="PRINTS" id="PR01182">
    <property type="entry name" value="ORNDCRBXLASE"/>
</dbReference>
<feature type="domain" description="Orn/DAP/Arg decarboxylase 2 N-terminal" evidence="5">
    <location>
        <begin position="45"/>
        <end position="279"/>
    </location>
</feature>
<evidence type="ECO:0000259" key="5">
    <source>
        <dbReference type="Pfam" id="PF02784"/>
    </source>
</evidence>
<dbReference type="InterPro" id="IPR029066">
    <property type="entry name" value="PLP-binding_barrel"/>
</dbReference>
<dbReference type="PANTHER" id="PTHR11482">
    <property type="entry name" value="ARGININE/DIAMINOPIMELATE/ORNITHINE DECARBOXYLASE"/>
    <property type="match status" value="1"/>
</dbReference>
<comment type="caution">
    <text evidence="6">The sequence shown here is derived from an EMBL/GenBank/DDBJ whole genome shotgun (WGS) entry which is preliminary data.</text>
</comment>
<evidence type="ECO:0000313" key="7">
    <source>
        <dbReference type="Proteomes" id="UP000661077"/>
    </source>
</evidence>
<dbReference type="Pfam" id="PF02784">
    <property type="entry name" value="Orn_Arg_deC_N"/>
    <property type="match status" value="1"/>
</dbReference>
<accession>A0ABS1X5E9</accession>
<dbReference type="SUPFAM" id="SSF50621">
    <property type="entry name" value="Alanine racemase C-terminal domain-like"/>
    <property type="match status" value="1"/>
</dbReference>
<evidence type="ECO:0000256" key="4">
    <source>
        <dbReference type="ARBA" id="ARBA00023239"/>
    </source>
</evidence>
<organism evidence="6 7">
    <name type="scientific">Steroidobacter gossypii</name>
    <dbReference type="NCBI Taxonomy" id="2805490"/>
    <lineage>
        <taxon>Bacteria</taxon>
        <taxon>Pseudomonadati</taxon>
        <taxon>Pseudomonadota</taxon>
        <taxon>Gammaproteobacteria</taxon>
        <taxon>Steroidobacterales</taxon>
        <taxon>Steroidobacteraceae</taxon>
        <taxon>Steroidobacter</taxon>
    </lineage>
</organism>
<dbReference type="SUPFAM" id="SSF51419">
    <property type="entry name" value="PLP-binding barrel"/>
    <property type="match status" value="1"/>
</dbReference>
<dbReference type="Gene3D" id="3.20.20.10">
    <property type="entry name" value="Alanine racemase"/>
    <property type="match status" value="1"/>
</dbReference>
<dbReference type="InterPro" id="IPR009006">
    <property type="entry name" value="Ala_racemase/Decarboxylase_C"/>
</dbReference>
<dbReference type="PRINTS" id="PR01179">
    <property type="entry name" value="ODADCRBXLASE"/>
</dbReference>
<dbReference type="PANTHER" id="PTHR11482:SF6">
    <property type="entry name" value="ORNITHINE DECARBOXYLASE 1-RELATED"/>
    <property type="match status" value="1"/>
</dbReference>
<evidence type="ECO:0000256" key="2">
    <source>
        <dbReference type="ARBA" id="ARBA00008872"/>
    </source>
</evidence>
<protein>
    <submittedName>
        <fullName evidence="6">Type III PLP-dependent enzyme</fullName>
    </submittedName>
</protein>
<reference evidence="6 7" key="1">
    <citation type="journal article" date="2021" name="Int. J. Syst. Evol. Microbiol.">
        <title>Steroidobacter gossypii sp. nov., isolated from soil of cotton cropping field.</title>
        <authorList>
            <person name="Huang R."/>
            <person name="Yang S."/>
            <person name="Zhen C."/>
            <person name="Liu W."/>
        </authorList>
    </citation>
    <scope>NUCLEOTIDE SEQUENCE [LARGE SCALE GENOMIC DNA]</scope>
    <source>
        <strain evidence="6 7">S1-65</strain>
    </source>
</reference>
<name>A0ABS1X5E9_9GAMM</name>
<comment type="similarity">
    <text evidence="2">Belongs to the Orn/Lys/Arg decarboxylase class-II family.</text>
</comment>
<comment type="cofactor">
    <cofactor evidence="1">
        <name>pyridoxal 5'-phosphate</name>
        <dbReference type="ChEBI" id="CHEBI:597326"/>
    </cofactor>
</comment>
<keyword evidence="7" id="KW-1185">Reference proteome</keyword>
<dbReference type="Gene3D" id="2.40.37.10">
    <property type="entry name" value="Lyase, Ornithine Decarboxylase, Chain A, domain 1"/>
    <property type="match status" value="1"/>
</dbReference>
<keyword evidence="4" id="KW-0456">Lyase</keyword>
<sequence>MLPRAAKQSLAVSPAHSFDSTTLTEAEIRALVARFGSPLLVVDCEQVRRQYRALKAALPGVDLHYALKPLPHAAVVACLRDEGAYFDLATTGEVELVKQQGIAPSRCIHTHPIKRDSDIRDALRYGVTTFVADNPDELKKFVRYRKRAEILIRVSFRSPNAVVDLSKKFGCAAGDVLGMIEQARRLGVRVRGLSFHVGSQATDPAKYVEAVHACTNIMAEAVLAGLPSLDVLDIGGGFPVAYNDSVTPIDEFCRPIRAALAKLPPHVRVIAEPGRYIAAPAAIAVSSVMGKAKRDGRWWYYLDDGLYGSYSGQMFDHAKYPVSVLREGGELHESVLAGPTCDSIDVIDESIMLPELEVGDLVVGRMMGAYTWASATDFNFFTRAKVVVMNETADARRVVRLQRKAAGGGRGRAA</sequence>
<evidence type="ECO:0000256" key="3">
    <source>
        <dbReference type="ARBA" id="ARBA00022898"/>
    </source>
</evidence>
<dbReference type="Proteomes" id="UP000661077">
    <property type="component" value="Unassembled WGS sequence"/>
</dbReference>
<evidence type="ECO:0000313" key="6">
    <source>
        <dbReference type="EMBL" id="MBM0108439.1"/>
    </source>
</evidence>
<proteinExistence type="inferred from homology"/>
<dbReference type="InterPro" id="IPR000183">
    <property type="entry name" value="Orn/DAP/Arg_de-COase"/>
</dbReference>
<dbReference type="CDD" id="cd00622">
    <property type="entry name" value="PLPDE_III_ODC"/>
    <property type="match status" value="1"/>
</dbReference>
<evidence type="ECO:0000256" key="1">
    <source>
        <dbReference type="ARBA" id="ARBA00001933"/>
    </source>
</evidence>